<dbReference type="GO" id="GO:0030170">
    <property type="term" value="F:pyridoxal phosphate binding"/>
    <property type="evidence" value="ECO:0007669"/>
    <property type="project" value="TreeGrafter"/>
</dbReference>
<dbReference type="InterPro" id="IPR022278">
    <property type="entry name" value="Pser_aminoTfrase"/>
</dbReference>
<name>A0A835KXY3_SPOEX</name>
<evidence type="ECO:0000256" key="12">
    <source>
        <dbReference type="RuleBase" id="RU004504"/>
    </source>
</evidence>
<comment type="cofactor">
    <cofactor evidence="1 12">
        <name>pyridoxal 5'-phosphate</name>
        <dbReference type="ChEBI" id="CHEBI:597326"/>
    </cofactor>
</comment>
<dbReference type="FunFam" id="3.90.1150.10:FF:000006">
    <property type="entry name" value="Phosphoserine aminotransferase"/>
    <property type="match status" value="1"/>
</dbReference>
<evidence type="ECO:0000313" key="14">
    <source>
        <dbReference type="EMBL" id="KAF9404816.1"/>
    </source>
</evidence>
<evidence type="ECO:0000313" key="15">
    <source>
        <dbReference type="Proteomes" id="UP000648187"/>
    </source>
</evidence>
<dbReference type="Gene3D" id="3.90.1150.10">
    <property type="entry name" value="Aspartate Aminotransferase, domain 1"/>
    <property type="match status" value="1"/>
</dbReference>
<feature type="domain" description="Aminotransferase class V" evidence="13">
    <location>
        <begin position="73"/>
        <end position="319"/>
    </location>
</feature>
<proteinExistence type="inferred from homology"/>
<dbReference type="InterPro" id="IPR020578">
    <property type="entry name" value="Aminotrans_V_PyrdxlP_BS"/>
</dbReference>
<keyword evidence="7" id="KW-0808">Transferase</keyword>
<dbReference type="HAMAP" id="MF_00160">
    <property type="entry name" value="SerC_aminotrans_5"/>
    <property type="match status" value="1"/>
</dbReference>
<dbReference type="PANTHER" id="PTHR43247:SF1">
    <property type="entry name" value="PHOSPHOSERINE AMINOTRANSFERASE"/>
    <property type="match status" value="1"/>
</dbReference>
<dbReference type="EC" id="2.6.1.52" evidence="4"/>
<dbReference type="PIRSF" id="PIRSF000525">
    <property type="entry name" value="SerC"/>
    <property type="match status" value="1"/>
</dbReference>
<evidence type="ECO:0000256" key="2">
    <source>
        <dbReference type="ARBA" id="ARBA00005099"/>
    </source>
</evidence>
<accession>A0A835KXY3</accession>
<dbReference type="GO" id="GO:0005737">
    <property type="term" value="C:cytoplasm"/>
    <property type="evidence" value="ECO:0007669"/>
    <property type="project" value="TreeGrafter"/>
</dbReference>
<organism evidence="14 15">
    <name type="scientific">Spodoptera exigua</name>
    <name type="common">Beet armyworm</name>
    <name type="synonym">Noctua fulgens</name>
    <dbReference type="NCBI Taxonomy" id="7107"/>
    <lineage>
        <taxon>Eukaryota</taxon>
        <taxon>Metazoa</taxon>
        <taxon>Ecdysozoa</taxon>
        <taxon>Arthropoda</taxon>
        <taxon>Hexapoda</taxon>
        <taxon>Insecta</taxon>
        <taxon>Pterygota</taxon>
        <taxon>Neoptera</taxon>
        <taxon>Endopterygota</taxon>
        <taxon>Lepidoptera</taxon>
        <taxon>Glossata</taxon>
        <taxon>Ditrysia</taxon>
        <taxon>Noctuoidea</taxon>
        <taxon>Noctuidae</taxon>
        <taxon>Amphipyrinae</taxon>
        <taxon>Spodoptera</taxon>
    </lineage>
</organism>
<dbReference type="EMBL" id="JACKWZ010000876">
    <property type="protein sequence ID" value="KAF9404816.1"/>
    <property type="molecule type" value="Genomic_DNA"/>
</dbReference>
<evidence type="ECO:0000256" key="5">
    <source>
        <dbReference type="ARBA" id="ARBA00022576"/>
    </source>
</evidence>
<dbReference type="UniPathway" id="UPA00135">
    <property type="reaction ID" value="UER00197"/>
</dbReference>
<evidence type="ECO:0000256" key="8">
    <source>
        <dbReference type="ARBA" id="ARBA00022898"/>
    </source>
</evidence>
<dbReference type="Pfam" id="PF00266">
    <property type="entry name" value="Aminotran_5"/>
    <property type="match status" value="2"/>
</dbReference>
<feature type="domain" description="Aminotransferase class V" evidence="13">
    <location>
        <begin position="2"/>
        <end position="72"/>
    </location>
</feature>
<keyword evidence="8" id="KW-0663">Pyridoxal phosphate</keyword>
<dbReference type="InterPro" id="IPR015421">
    <property type="entry name" value="PyrdxlP-dep_Trfase_major"/>
</dbReference>
<dbReference type="GO" id="GO:0004648">
    <property type="term" value="F:O-phospho-L-serine:2-oxoglutarate aminotransferase activity"/>
    <property type="evidence" value="ECO:0007669"/>
    <property type="project" value="UniProtKB-EC"/>
</dbReference>
<evidence type="ECO:0000256" key="6">
    <source>
        <dbReference type="ARBA" id="ARBA00022605"/>
    </source>
</evidence>
<dbReference type="InterPro" id="IPR015424">
    <property type="entry name" value="PyrdxlP-dep_Trfase"/>
</dbReference>
<dbReference type="UniPathway" id="UPA00244">
    <property type="reaction ID" value="UER00311"/>
</dbReference>
<dbReference type="PANTHER" id="PTHR43247">
    <property type="entry name" value="PHOSPHOSERINE AMINOTRANSFERASE"/>
    <property type="match status" value="1"/>
</dbReference>
<sequence length="334" mass="36672">MAGPAVLPKSVLEKAQSELVNYENSGMSVMELSHRSSLFETIIENAETLLRELMNIPDNYKVLFLQGGASSWSKKAISEAKKIDTVEVQVIASSEDKNFTYIPEVHLEDIPQDAAYLHITTNNTIEGTTIYDLPKTGKVPLIADMSSNILSINYNVADFGLIYAGAQKNIGPAGLTVVIVREDLIGQVDVLSAMLDYDIHAKNGSMYNTPPTYSIYIAKLVFEWIKEQGGVSQMEKLNKEKSAILYNEIDASALFSSPVNPKDRSINNIPFITGNDALDKKFNQEAIAAGFENLKGHRSVGGMRASLYNAFPKVGVEALIHLMKKFESENGGTK</sequence>
<comment type="similarity">
    <text evidence="3">Belongs to the class-V pyridoxal-phosphate-dependent aminotransferase family. SerC subfamily.</text>
</comment>
<dbReference type="InterPro" id="IPR000192">
    <property type="entry name" value="Aminotrans_V_dom"/>
</dbReference>
<evidence type="ECO:0000256" key="10">
    <source>
        <dbReference type="ARBA" id="ARBA00047630"/>
    </source>
</evidence>
<dbReference type="Proteomes" id="UP000648187">
    <property type="component" value="Unassembled WGS sequence"/>
</dbReference>
<evidence type="ECO:0000256" key="9">
    <source>
        <dbReference type="ARBA" id="ARBA00023299"/>
    </source>
</evidence>
<gene>
    <name evidence="14" type="ORF">HW555_014151</name>
</gene>
<keyword evidence="9" id="KW-0718">Serine biosynthesis</keyword>
<reference evidence="14" key="1">
    <citation type="submission" date="2020-08" db="EMBL/GenBank/DDBJ databases">
        <title>Spodoptera exigua strain:BAW_Kor-Di-RS1 Genome sequencing and assembly.</title>
        <authorList>
            <person name="Kim J."/>
            <person name="Nam H.Y."/>
            <person name="Kwon M."/>
            <person name="Choi J.H."/>
            <person name="Cho S.R."/>
            <person name="Kim G.-H."/>
        </authorList>
    </citation>
    <scope>NUCLEOTIDE SEQUENCE</scope>
    <source>
        <strain evidence="14">BAW_Kor-Di-RS1</strain>
        <tissue evidence="14">Whole-body</tissue>
    </source>
</reference>
<dbReference type="NCBIfam" id="NF003764">
    <property type="entry name" value="PRK05355.1"/>
    <property type="match status" value="1"/>
</dbReference>
<comment type="catalytic activity">
    <reaction evidence="11">
        <text>O-phospho-L-serine + 2-oxoglutarate = 3-phosphooxypyruvate + L-glutamate</text>
        <dbReference type="Rhea" id="RHEA:14329"/>
        <dbReference type="ChEBI" id="CHEBI:16810"/>
        <dbReference type="ChEBI" id="CHEBI:18110"/>
        <dbReference type="ChEBI" id="CHEBI:29985"/>
        <dbReference type="ChEBI" id="CHEBI:57524"/>
        <dbReference type="EC" id="2.6.1.52"/>
    </reaction>
</comment>
<evidence type="ECO:0000256" key="3">
    <source>
        <dbReference type="ARBA" id="ARBA00006904"/>
    </source>
</evidence>
<protein>
    <recommendedName>
        <fullName evidence="4">phosphoserine transaminase</fullName>
        <ecNumber evidence="4">2.6.1.52</ecNumber>
    </recommendedName>
</protein>
<comment type="catalytic activity">
    <reaction evidence="10">
        <text>4-(phosphooxy)-L-threonine + 2-oxoglutarate = (R)-3-hydroxy-2-oxo-4-phosphooxybutanoate + L-glutamate</text>
        <dbReference type="Rhea" id="RHEA:16573"/>
        <dbReference type="ChEBI" id="CHEBI:16810"/>
        <dbReference type="ChEBI" id="CHEBI:29985"/>
        <dbReference type="ChEBI" id="CHEBI:58452"/>
        <dbReference type="ChEBI" id="CHEBI:58538"/>
        <dbReference type="EC" id="2.6.1.52"/>
    </reaction>
</comment>
<dbReference type="InterPro" id="IPR015422">
    <property type="entry name" value="PyrdxlP-dep_Trfase_small"/>
</dbReference>
<evidence type="ECO:0000256" key="1">
    <source>
        <dbReference type="ARBA" id="ARBA00001933"/>
    </source>
</evidence>
<keyword evidence="5" id="KW-0032">Aminotransferase</keyword>
<comment type="pathway">
    <text evidence="2">Amino-acid biosynthesis; L-serine biosynthesis; L-serine from 3-phospho-D-glycerate: step 2/3.</text>
</comment>
<keyword evidence="15" id="KW-1185">Reference proteome</keyword>
<evidence type="ECO:0000256" key="4">
    <source>
        <dbReference type="ARBA" id="ARBA00013030"/>
    </source>
</evidence>
<dbReference type="PROSITE" id="PS00595">
    <property type="entry name" value="AA_TRANSFER_CLASS_5"/>
    <property type="match status" value="1"/>
</dbReference>
<evidence type="ECO:0000256" key="7">
    <source>
        <dbReference type="ARBA" id="ARBA00022679"/>
    </source>
</evidence>
<keyword evidence="6" id="KW-0028">Amino-acid biosynthesis</keyword>
<comment type="caution">
    <text evidence="14">The sequence shown here is derived from an EMBL/GenBank/DDBJ whole genome shotgun (WGS) entry which is preliminary data.</text>
</comment>
<dbReference type="AlphaFoldDB" id="A0A835KXY3"/>
<evidence type="ECO:0000259" key="13">
    <source>
        <dbReference type="Pfam" id="PF00266"/>
    </source>
</evidence>
<dbReference type="Gene3D" id="3.40.640.10">
    <property type="entry name" value="Type I PLP-dependent aspartate aminotransferase-like (Major domain)"/>
    <property type="match status" value="2"/>
</dbReference>
<evidence type="ECO:0000256" key="11">
    <source>
        <dbReference type="ARBA" id="ARBA00049007"/>
    </source>
</evidence>
<dbReference type="GO" id="GO:0006564">
    <property type="term" value="P:L-serine biosynthetic process"/>
    <property type="evidence" value="ECO:0007669"/>
    <property type="project" value="UniProtKB-KW"/>
</dbReference>
<dbReference type="SUPFAM" id="SSF53383">
    <property type="entry name" value="PLP-dependent transferases"/>
    <property type="match status" value="1"/>
</dbReference>